<dbReference type="InterPro" id="IPR000700">
    <property type="entry name" value="PAS-assoc_C"/>
</dbReference>
<accession>A0A0H3JAL8</accession>
<dbReference type="CDD" id="cd01948">
    <property type="entry name" value="EAL"/>
    <property type="match status" value="1"/>
</dbReference>
<feature type="domain" description="PAC" evidence="1">
    <location>
        <begin position="99"/>
        <end position="151"/>
    </location>
</feature>
<dbReference type="Gene3D" id="3.30.70.270">
    <property type="match status" value="1"/>
</dbReference>
<dbReference type="KEGG" id="cpat:CLPA_c36020"/>
<dbReference type="SMART" id="SM00052">
    <property type="entry name" value="EAL"/>
    <property type="match status" value="1"/>
</dbReference>
<dbReference type="PROSITE" id="PS50887">
    <property type="entry name" value="GGDEF"/>
    <property type="match status" value="1"/>
</dbReference>
<dbReference type="InterPro" id="IPR035919">
    <property type="entry name" value="EAL_sf"/>
</dbReference>
<dbReference type="SUPFAM" id="SSF55073">
    <property type="entry name" value="Nucleotide cyclase"/>
    <property type="match status" value="1"/>
</dbReference>
<dbReference type="InterPro" id="IPR052155">
    <property type="entry name" value="Biofilm_reg_signaling"/>
</dbReference>
<sequence length="576" mass="66290">MEKHDENLWKAFTGKTESLNLKNEVKYKLMLEAVNDIMWEWNIENNKLNMFGNYKFIIDFDAKGINSINEFINKIVCLEYRDKVRSDLQSYLKGKSIYFQSEFKIHTKNNEEKWIFMRGKALKSPSGKPIWMAGSIADTTQRKLVEERIEYLAYHDLLTRLPNNIYLSSKLKKVMESEQGAIIFIGIDNFKNINDTLGHDYGDLLLILCSELIQSLIVDKGMVARFCGDIFSIILYNTKEKEVLKNICDEIINIFKNPFELKDIQVYCTVSIGIAIFPDDGKTVNEILKNADTAMHNSKAMGKNNYSFYDEKIAKKIIRRSNIENGLREAIENNELQLYYQPQIDIKNNKIKGLEVLLRWISPKLGFVSPDEFIPIAEETGLIVKIGAWVLKNACDQCKKWIHKGYEFQTISVNISPVQINKSHFLDLINNVITKNGLKPKVLELEITEGTLIKSIKEDAELLNRIIDTGVRISIDDFGKGYSSLNYLTALPISTLKIDKSFIDSINKDSKYRAIVSCIIRLAKDLKYSVIAEGVEKSDQKELLEAMGCNYIQGYYYSKPLPEKEFEKLFITNNFS</sequence>
<feature type="domain" description="GGDEF" evidence="3">
    <location>
        <begin position="178"/>
        <end position="311"/>
    </location>
</feature>
<evidence type="ECO:0000259" key="1">
    <source>
        <dbReference type="PROSITE" id="PS50113"/>
    </source>
</evidence>
<dbReference type="EMBL" id="JPGY02000001">
    <property type="protein sequence ID" value="KRU14329.1"/>
    <property type="molecule type" value="Genomic_DNA"/>
</dbReference>
<dbReference type="Gene3D" id="3.30.450.20">
    <property type="entry name" value="PAS domain"/>
    <property type="match status" value="1"/>
</dbReference>
<dbReference type="PROSITE" id="PS50113">
    <property type="entry name" value="PAC"/>
    <property type="match status" value="1"/>
</dbReference>
<dbReference type="KEGG" id="cpae:CPAST_c36020"/>
<name>A0A0H3JAL8_CLOPA</name>
<organism evidence="4 7">
    <name type="scientific">Clostridium pasteurianum DSM 525 = ATCC 6013</name>
    <dbReference type="NCBI Taxonomy" id="1262449"/>
    <lineage>
        <taxon>Bacteria</taxon>
        <taxon>Bacillati</taxon>
        <taxon>Bacillota</taxon>
        <taxon>Clostridia</taxon>
        <taxon>Eubacteriales</taxon>
        <taxon>Clostridiaceae</taxon>
        <taxon>Clostridium</taxon>
    </lineage>
</organism>
<dbReference type="eggNOG" id="COG5001">
    <property type="taxonomic scope" value="Bacteria"/>
</dbReference>
<dbReference type="PATRIC" id="fig|1262449.3.peg.2460"/>
<dbReference type="NCBIfam" id="TIGR00254">
    <property type="entry name" value="GGDEF"/>
    <property type="match status" value="1"/>
</dbReference>
<evidence type="ECO:0000313" key="6">
    <source>
        <dbReference type="Proteomes" id="UP000028042"/>
    </source>
</evidence>
<feature type="domain" description="EAL" evidence="2">
    <location>
        <begin position="320"/>
        <end position="574"/>
    </location>
</feature>
<dbReference type="Proteomes" id="UP000030905">
    <property type="component" value="Chromosome"/>
</dbReference>
<dbReference type="AlphaFoldDB" id="A0A0H3JAL8"/>
<dbReference type="InterPro" id="IPR035965">
    <property type="entry name" value="PAS-like_dom_sf"/>
</dbReference>
<dbReference type="InterPro" id="IPR001633">
    <property type="entry name" value="EAL_dom"/>
</dbReference>
<gene>
    <name evidence="4" type="ORF">CLPA_c36020</name>
    <name evidence="5" type="ORF">CP6013_03587</name>
</gene>
<dbReference type="InterPro" id="IPR029787">
    <property type="entry name" value="Nucleotide_cyclase"/>
</dbReference>
<dbReference type="Gene3D" id="3.20.20.450">
    <property type="entry name" value="EAL domain"/>
    <property type="match status" value="1"/>
</dbReference>
<dbReference type="EMBL" id="CP009268">
    <property type="protein sequence ID" value="AJA53646.1"/>
    <property type="molecule type" value="Genomic_DNA"/>
</dbReference>
<dbReference type="PANTHER" id="PTHR44757:SF2">
    <property type="entry name" value="BIOFILM ARCHITECTURE MAINTENANCE PROTEIN MBAA"/>
    <property type="match status" value="1"/>
</dbReference>
<protein>
    <submittedName>
        <fullName evidence="4">Diguanylate cyclase (GGDEF) domain-containing protein</fullName>
    </submittedName>
    <submittedName>
        <fullName evidence="5">Diguanylate cyclase/phosphodiesterase with PAS/PAC sensor(S)</fullName>
    </submittedName>
</protein>
<dbReference type="GeneID" id="93076254"/>
<dbReference type="InterPro" id="IPR043128">
    <property type="entry name" value="Rev_trsase/Diguanyl_cyclase"/>
</dbReference>
<dbReference type="PROSITE" id="PS50883">
    <property type="entry name" value="EAL"/>
    <property type="match status" value="1"/>
</dbReference>
<dbReference type="Pfam" id="PF00563">
    <property type="entry name" value="EAL"/>
    <property type="match status" value="1"/>
</dbReference>
<evidence type="ECO:0000313" key="5">
    <source>
        <dbReference type="EMBL" id="KRU14329.1"/>
    </source>
</evidence>
<dbReference type="CDD" id="cd01949">
    <property type="entry name" value="GGDEF"/>
    <property type="match status" value="1"/>
</dbReference>
<dbReference type="SUPFAM" id="SSF141868">
    <property type="entry name" value="EAL domain-like"/>
    <property type="match status" value="1"/>
</dbReference>
<dbReference type="Pfam" id="PF00990">
    <property type="entry name" value="GGDEF"/>
    <property type="match status" value="1"/>
</dbReference>
<evidence type="ECO:0000259" key="2">
    <source>
        <dbReference type="PROSITE" id="PS50883"/>
    </source>
</evidence>
<reference evidence="5 6" key="3">
    <citation type="journal article" name="Genome Announc.">
        <title>Improved Draft Genome Sequence of Clostridium pasteurianum Strain ATCC 6013 (DSM 525) Using a Hybrid Next-Generation Sequencing Approach.</title>
        <authorList>
            <person name="Pyne M.E."/>
            <person name="Utturkar S."/>
            <person name="Brown S.D."/>
            <person name="Moo-Young M."/>
            <person name="Chung D.A."/>
            <person name="Chou C.P."/>
        </authorList>
    </citation>
    <scope>NUCLEOTIDE SEQUENCE [LARGE SCALE GENOMIC DNA]</scope>
    <source>
        <strain evidence="5 6">ATCC 6013</strain>
    </source>
</reference>
<dbReference type="Pfam" id="PF08447">
    <property type="entry name" value="PAS_3"/>
    <property type="match status" value="1"/>
</dbReference>
<dbReference type="SMART" id="SM00267">
    <property type="entry name" value="GGDEF"/>
    <property type="match status" value="1"/>
</dbReference>
<proteinExistence type="predicted"/>
<dbReference type="PANTHER" id="PTHR44757">
    <property type="entry name" value="DIGUANYLATE CYCLASE DGCP"/>
    <property type="match status" value="1"/>
</dbReference>
<dbReference type="SUPFAM" id="SSF55785">
    <property type="entry name" value="PYP-like sensor domain (PAS domain)"/>
    <property type="match status" value="1"/>
</dbReference>
<dbReference type="FunFam" id="3.20.20.450:FF:000001">
    <property type="entry name" value="Cyclic di-GMP phosphodiesterase yahA"/>
    <property type="match status" value="1"/>
</dbReference>
<dbReference type="InterPro" id="IPR000160">
    <property type="entry name" value="GGDEF_dom"/>
</dbReference>
<reference evidence="4 7" key="1">
    <citation type="journal article" date="2015" name="Genome Announc.">
        <title>Complete Genome Sequence of the Nitrogen-Fixing and Solvent-Producing Clostridium pasteurianum DSM 525.</title>
        <authorList>
            <person name="Poehlein A."/>
            <person name="Grosse-Honebrink A."/>
            <person name="Zhang Y."/>
            <person name="Minton N.P."/>
            <person name="Daniel R."/>
        </authorList>
    </citation>
    <scope>NUCLEOTIDE SEQUENCE [LARGE SCALE GENOMIC DNA]</scope>
    <source>
        <strain evidence="4">DSM 525</strain>
        <strain evidence="7">DSM 525 / ATCC 6013</strain>
    </source>
</reference>
<dbReference type="Proteomes" id="UP000028042">
    <property type="component" value="Unassembled WGS sequence"/>
</dbReference>
<reference evidence="5" key="2">
    <citation type="submission" date="2015-10" db="EMBL/GenBank/DDBJ databases">
        <title>Improved Draft Genome Sequence of Clostridium pasteurianum Strain ATCC 6013 (DSM 525) Using a Hybrid Next-Generation Sequencing Approach.</title>
        <authorList>
            <person name="Pyne M.E."/>
            <person name="Utturkar S.M."/>
            <person name="Brown S.D."/>
            <person name="Moo-Young M."/>
            <person name="Chung D.A."/>
            <person name="Chou P.C."/>
        </authorList>
    </citation>
    <scope>NUCLEOTIDE SEQUENCE</scope>
    <source>
        <strain evidence="5">ATCC 6013</strain>
    </source>
</reference>
<keyword evidence="7" id="KW-1185">Reference proteome</keyword>
<dbReference type="InterPro" id="IPR013655">
    <property type="entry name" value="PAS_fold_3"/>
</dbReference>
<evidence type="ECO:0000313" key="7">
    <source>
        <dbReference type="Proteomes" id="UP000030905"/>
    </source>
</evidence>
<evidence type="ECO:0000259" key="3">
    <source>
        <dbReference type="PROSITE" id="PS50887"/>
    </source>
</evidence>
<evidence type="ECO:0000313" key="4">
    <source>
        <dbReference type="EMBL" id="AJA53646.1"/>
    </source>
</evidence>
<dbReference type="RefSeq" id="WP_003445704.1">
    <property type="nucleotide sequence ID" value="NZ_ANZB01000008.1"/>
</dbReference>